<dbReference type="RefSeq" id="XP_060287005.1">
    <property type="nucleotide sequence ID" value="XM_060422737.1"/>
</dbReference>
<evidence type="ECO:0000259" key="2">
    <source>
        <dbReference type="Pfam" id="PF10419"/>
    </source>
</evidence>
<feature type="region of interest" description="Disordered" evidence="1">
    <location>
        <begin position="264"/>
        <end position="339"/>
    </location>
</feature>
<dbReference type="EMBL" id="MU838999">
    <property type="protein sequence ID" value="KAK1770792.1"/>
    <property type="molecule type" value="Genomic_DNA"/>
</dbReference>
<reference evidence="3" key="1">
    <citation type="submission" date="2023-06" db="EMBL/GenBank/DDBJ databases">
        <title>Genome-scale phylogeny and comparative genomics of the fungal order Sordariales.</title>
        <authorList>
            <consortium name="Lawrence Berkeley National Laboratory"/>
            <person name="Hensen N."/>
            <person name="Bonometti L."/>
            <person name="Westerberg I."/>
            <person name="Brannstrom I.O."/>
            <person name="Guillou S."/>
            <person name="Cros-Aarteil S."/>
            <person name="Calhoun S."/>
            <person name="Haridas S."/>
            <person name="Kuo A."/>
            <person name="Mondo S."/>
            <person name="Pangilinan J."/>
            <person name="Riley R."/>
            <person name="Labutti K."/>
            <person name="Andreopoulos B."/>
            <person name="Lipzen A."/>
            <person name="Chen C."/>
            <person name="Yanf M."/>
            <person name="Daum C."/>
            <person name="Ng V."/>
            <person name="Clum A."/>
            <person name="Steindorff A."/>
            <person name="Ohm R."/>
            <person name="Martin F."/>
            <person name="Silar P."/>
            <person name="Natvig D."/>
            <person name="Lalanne C."/>
            <person name="Gautier V."/>
            <person name="Ament-Velasquez S.L."/>
            <person name="Kruys A."/>
            <person name="Hutchinson M.I."/>
            <person name="Powell A.J."/>
            <person name="Barry K."/>
            <person name="Miller A.N."/>
            <person name="Grigoriev I.V."/>
            <person name="Debuchy R."/>
            <person name="Gladieux P."/>
            <person name="Thoren M.H."/>
            <person name="Johannesson H."/>
        </authorList>
    </citation>
    <scope>NUCLEOTIDE SEQUENCE</scope>
    <source>
        <strain evidence="3">8032-3</strain>
    </source>
</reference>
<dbReference type="InterPro" id="IPR019481">
    <property type="entry name" value="TFIIIC_triple_barrel"/>
</dbReference>
<organism evidence="3 4">
    <name type="scientific">Phialemonium atrogriseum</name>
    <dbReference type="NCBI Taxonomy" id="1093897"/>
    <lineage>
        <taxon>Eukaryota</taxon>
        <taxon>Fungi</taxon>
        <taxon>Dikarya</taxon>
        <taxon>Ascomycota</taxon>
        <taxon>Pezizomycotina</taxon>
        <taxon>Sordariomycetes</taxon>
        <taxon>Sordariomycetidae</taxon>
        <taxon>Cephalothecales</taxon>
        <taxon>Cephalothecaceae</taxon>
        <taxon>Phialemonium</taxon>
    </lineage>
</organism>
<dbReference type="Pfam" id="PF10419">
    <property type="entry name" value="TFIIIC_sub6"/>
    <property type="match status" value="1"/>
</dbReference>
<feature type="compositionally biased region" description="Basic and acidic residues" evidence="1">
    <location>
        <begin position="289"/>
        <end position="299"/>
    </location>
</feature>
<comment type="caution">
    <text evidence="3">The sequence shown here is derived from an EMBL/GenBank/DDBJ whole genome shotgun (WGS) entry which is preliminary data.</text>
</comment>
<feature type="region of interest" description="Disordered" evidence="1">
    <location>
        <begin position="61"/>
        <end position="114"/>
    </location>
</feature>
<dbReference type="Gene3D" id="2.60.40.4370">
    <property type="match status" value="1"/>
</dbReference>
<sequence>MATPATYITKSIQAEDEDEWEYEYSATETETYYLTLDLPVRDFNKNRDEIVHNTRGGYRVWFNPNFNGPDDEETGRPLDQDEFDANNAENDTEHGGLNDGDDDDESTMGGGRPNRLLQEKRAASGEAQEPGDSSTIEPEQIQILGLHSKHPLISYRGTILRGSWAENIGTEMIFASHDPQGSLPVLRHLSEDLDLIAASSARVNFNHVELKPNQEEQSTGAEDKIGRYQQNGGVYIHVHSDKFGTRRPQADFLEDLTTLKRKRGEPDDVTIMPQDTPHNQLLEEDADEEIYRNKLEKDRVRRLHQKKLDAGEQAPGDGENGPTTPQRGRRRRGKRSRWG</sequence>
<name>A0AAJ0C777_9PEZI</name>
<dbReference type="AlphaFoldDB" id="A0AAJ0C777"/>
<feature type="domain" description="Transcription factor TFIIIC triple barrel" evidence="2">
    <location>
        <begin position="27"/>
        <end position="211"/>
    </location>
</feature>
<evidence type="ECO:0000313" key="3">
    <source>
        <dbReference type="EMBL" id="KAK1770792.1"/>
    </source>
</evidence>
<dbReference type="GeneID" id="85305924"/>
<accession>A0AAJ0C777</accession>
<dbReference type="Proteomes" id="UP001244011">
    <property type="component" value="Unassembled WGS sequence"/>
</dbReference>
<keyword evidence="4" id="KW-1185">Reference proteome</keyword>
<protein>
    <recommendedName>
        <fullName evidence="2">Transcription factor TFIIIC triple barrel domain-containing protein</fullName>
    </recommendedName>
</protein>
<evidence type="ECO:0000256" key="1">
    <source>
        <dbReference type="SAM" id="MobiDB-lite"/>
    </source>
</evidence>
<proteinExistence type="predicted"/>
<feature type="compositionally biased region" description="Basic residues" evidence="1">
    <location>
        <begin position="327"/>
        <end position="339"/>
    </location>
</feature>
<evidence type="ECO:0000313" key="4">
    <source>
        <dbReference type="Proteomes" id="UP001244011"/>
    </source>
</evidence>
<gene>
    <name evidence="3" type="ORF">QBC33DRAFT_216772</name>
</gene>